<dbReference type="Gene3D" id="3.30.160.390">
    <property type="entry name" value="Integrase, DNA-binding domain"/>
    <property type="match status" value="1"/>
</dbReference>
<evidence type="ECO:0000313" key="6">
    <source>
        <dbReference type="EMBL" id="MIV45503.1"/>
    </source>
</evidence>
<dbReference type="PANTHER" id="PTHR30629">
    <property type="entry name" value="PROPHAGE INTEGRASE"/>
    <property type="match status" value="1"/>
</dbReference>
<protein>
    <submittedName>
        <fullName evidence="6">Site-specific integrase</fullName>
    </submittedName>
</protein>
<dbReference type="SUPFAM" id="SSF56349">
    <property type="entry name" value="DNA breaking-rejoining enzymes"/>
    <property type="match status" value="1"/>
</dbReference>
<feature type="domain" description="Tyr recombinase" evidence="5">
    <location>
        <begin position="210"/>
        <end position="384"/>
    </location>
</feature>
<dbReference type="GO" id="GO:0015074">
    <property type="term" value="P:DNA integration"/>
    <property type="evidence" value="ECO:0007669"/>
    <property type="project" value="UniProtKB-KW"/>
</dbReference>
<sequence length="409" mass="47383">MNNKATNKLSDSTLKKMLGKPATSDRFLSDGEGLQVKHSKQGILTWYFKYRTGGRDAQQYRIKLGNYPDLSLKAAREKRSQCRAWLAEGKNPKYQLTATVQETLKPVTVKEAINYWLKEYVADKRKDHDKLEKSFNKHIIRYIGDVPLSQCEIRYWLECFDRTKRKAPVAAGHILQASKQALKFCRRRRYAISNVLDDLIVSDVGKKAESRERVHTPQEMKDILRALDSGVFQAYYSNLMRLLIVFGCRTAEVRRSKIGEWDLKENIWTVPKEHSKTKVIIFRPIPDAIRPFIESLIEKNKHTGFLLGEEKADTTVSQYGCQAHKRLKHAHWSFHDFRHTFTTMLNDLGVEPHIVEHITAHQMPGMQARYNHARYLTEKLNALNLWMQRLDVLAGKSENVIVMSTAKQA</sequence>
<evidence type="ECO:0000256" key="2">
    <source>
        <dbReference type="ARBA" id="ARBA00022908"/>
    </source>
</evidence>
<dbReference type="InterPro" id="IPR002104">
    <property type="entry name" value="Integrase_catalytic"/>
</dbReference>
<dbReference type="InterPro" id="IPR050808">
    <property type="entry name" value="Phage_Integrase"/>
</dbReference>
<dbReference type="InterPro" id="IPR038488">
    <property type="entry name" value="Integrase_DNA-bd_sf"/>
</dbReference>
<dbReference type="GO" id="GO:0003677">
    <property type="term" value="F:DNA binding"/>
    <property type="evidence" value="ECO:0007669"/>
    <property type="project" value="UniProtKB-KW"/>
</dbReference>
<dbReference type="Gene3D" id="1.10.150.130">
    <property type="match status" value="1"/>
</dbReference>
<dbReference type="InterPro" id="IPR025166">
    <property type="entry name" value="Integrase_DNA_bind_dom"/>
</dbReference>
<evidence type="ECO:0000256" key="1">
    <source>
        <dbReference type="ARBA" id="ARBA00008857"/>
    </source>
</evidence>
<evidence type="ECO:0000256" key="3">
    <source>
        <dbReference type="ARBA" id="ARBA00023125"/>
    </source>
</evidence>
<dbReference type="AlphaFoldDB" id="A0A402WIR8"/>
<name>A0A402WIR8_SALER</name>
<keyword evidence="2" id="KW-0229">DNA integration</keyword>
<evidence type="ECO:0000259" key="5">
    <source>
        <dbReference type="PROSITE" id="PS51898"/>
    </source>
</evidence>
<gene>
    <name evidence="6" type="ORF">A7E06_18750</name>
</gene>
<accession>A0A402WIR8</accession>
<keyword evidence="4" id="KW-0233">DNA recombination</keyword>
<dbReference type="Pfam" id="PF13356">
    <property type="entry name" value="Arm-DNA-bind_3"/>
    <property type="match status" value="1"/>
</dbReference>
<dbReference type="CDD" id="cd00801">
    <property type="entry name" value="INT_P4_C"/>
    <property type="match status" value="1"/>
</dbReference>
<comment type="similarity">
    <text evidence="1">Belongs to the 'phage' integrase family.</text>
</comment>
<dbReference type="InterPro" id="IPR011010">
    <property type="entry name" value="DNA_brk_join_enz"/>
</dbReference>
<organism evidence="6">
    <name type="scientific">Salmonella enterica</name>
    <name type="common">Salmonella choleraesuis</name>
    <dbReference type="NCBI Taxonomy" id="28901"/>
    <lineage>
        <taxon>Bacteria</taxon>
        <taxon>Pseudomonadati</taxon>
        <taxon>Pseudomonadota</taxon>
        <taxon>Gammaproteobacteria</taxon>
        <taxon>Enterobacterales</taxon>
        <taxon>Enterobacteriaceae</taxon>
        <taxon>Salmonella</taxon>
    </lineage>
</organism>
<keyword evidence="3" id="KW-0238">DNA-binding</keyword>
<dbReference type="PROSITE" id="PS51898">
    <property type="entry name" value="TYR_RECOMBINASE"/>
    <property type="match status" value="1"/>
</dbReference>
<dbReference type="Proteomes" id="UP000839530">
    <property type="component" value="Unassembled WGS sequence"/>
</dbReference>
<reference evidence="6" key="1">
    <citation type="submission" date="2018-07" db="EMBL/GenBank/DDBJ databases">
        <authorList>
            <consortium name="GenomeTrakr network: Whole genome sequencing for foodborne pathogen traceback"/>
        </authorList>
    </citation>
    <scope>NUCLEOTIDE SEQUENCE [LARGE SCALE GENOMIC DNA]</scope>
    <source>
        <strain evidence="6">CFSAN048114</strain>
    </source>
</reference>
<dbReference type="GO" id="GO:0006310">
    <property type="term" value="P:DNA recombination"/>
    <property type="evidence" value="ECO:0007669"/>
    <property type="project" value="UniProtKB-KW"/>
</dbReference>
<dbReference type="InterPro" id="IPR013762">
    <property type="entry name" value="Integrase-like_cat_sf"/>
</dbReference>
<proteinExistence type="inferred from homology"/>
<comment type="caution">
    <text evidence="6">The sequence shown here is derived from an EMBL/GenBank/DDBJ whole genome shotgun (WGS) entry which is preliminary data.</text>
</comment>
<dbReference type="Pfam" id="PF00589">
    <property type="entry name" value="Phage_integrase"/>
    <property type="match status" value="1"/>
</dbReference>
<dbReference type="EMBL" id="RSUV01000015">
    <property type="protein sequence ID" value="MIV45503.1"/>
    <property type="molecule type" value="Genomic_DNA"/>
</dbReference>
<dbReference type="Gene3D" id="1.10.443.10">
    <property type="entry name" value="Intergrase catalytic core"/>
    <property type="match status" value="1"/>
</dbReference>
<evidence type="ECO:0000256" key="4">
    <source>
        <dbReference type="ARBA" id="ARBA00023172"/>
    </source>
</evidence>
<dbReference type="InterPro" id="IPR010998">
    <property type="entry name" value="Integrase_recombinase_N"/>
</dbReference>
<dbReference type="PANTHER" id="PTHR30629:SF2">
    <property type="entry name" value="PROPHAGE INTEGRASE INTS-RELATED"/>
    <property type="match status" value="1"/>
</dbReference>